<organism evidence="2 3">
    <name type="scientific">Aedes aegypti</name>
    <name type="common">Yellowfever mosquito</name>
    <name type="synonym">Culex aegypti</name>
    <dbReference type="NCBI Taxonomy" id="7159"/>
    <lineage>
        <taxon>Eukaryota</taxon>
        <taxon>Metazoa</taxon>
        <taxon>Ecdysozoa</taxon>
        <taxon>Arthropoda</taxon>
        <taxon>Hexapoda</taxon>
        <taxon>Insecta</taxon>
        <taxon>Pterygota</taxon>
        <taxon>Neoptera</taxon>
        <taxon>Endopterygota</taxon>
        <taxon>Diptera</taxon>
        <taxon>Nematocera</taxon>
        <taxon>Culicoidea</taxon>
        <taxon>Culicidae</taxon>
        <taxon>Culicinae</taxon>
        <taxon>Aedini</taxon>
        <taxon>Aedes</taxon>
        <taxon>Stegomyia</taxon>
    </lineage>
</organism>
<dbReference type="Proteomes" id="UP000682892">
    <property type="component" value="Unassembled WGS sequence"/>
</dbReference>
<feature type="non-terminal residue" evidence="2">
    <location>
        <position position="1"/>
    </location>
</feature>
<dbReference type="EMBL" id="CH477372">
    <property type="protein sequence ID" value="EAT42401.1"/>
    <property type="molecule type" value="Genomic_DNA"/>
</dbReference>
<dbReference type="HOGENOM" id="CLU_2203437_0_0_1"/>
<evidence type="ECO:0000313" key="2">
    <source>
        <dbReference type="EMBL" id="EAT42401.1"/>
    </source>
</evidence>
<dbReference type="PaxDb" id="7159-AAEL006046-PA"/>
<feature type="compositionally biased region" description="Basic residues" evidence="1">
    <location>
        <begin position="86"/>
        <end position="97"/>
    </location>
</feature>
<reference evidence="2" key="2">
    <citation type="journal article" date="2007" name="Science">
        <title>Genome sequence of Aedes aegypti, a major arbovirus vector.</title>
        <authorList>
            <person name="Nene V."/>
            <person name="Wortman J.R."/>
            <person name="Lawson D."/>
            <person name="Haas B."/>
            <person name="Kodira C."/>
            <person name="Tu Z.J."/>
            <person name="Loftus B."/>
            <person name="Xi Z."/>
            <person name="Megy K."/>
            <person name="Grabherr M."/>
            <person name="Ren Q."/>
            <person name="Zdobnov E.M."/>
            <person name="Lobo N.F."/>
            <person name="Campbell K.S."/>
            <person name="Brown S.E."/>
            <person name="Bonaldo M.F."/>
            <person name="Zhu J."/>
            <person name="Sinkins S.P."/>
            <person name="Hogenkamp D.G."/>
            <person name="Amedeo P."/>
            <person name="Arensburger P."/>
            <person name="Atkinson P.W."/>
            <person name="Bidwell S."/>
            <person name="Biedler J."/>
            <person name="Birney E."/>
            <person name="Bruggner R.V."/>
            <person name="Costas J."/>
            <person name="Coy M.R."/>
            <person name="Crabtree J."/>
            <person name="Crawford M."/>
            <person name="Debruyn B."/>
            <person name="Decaprio D."/>
            <person name="Eiglmeier K."/>
            <person name="Eisenstadt E."/>
            <person name="El-Dorry H."/>
            <person name="Gelbart W.M."/>
            <person name="Gomes S.L."/>
            <person name="Hammond M."/>
            <person name="Hannick L.I."/>
            <person name="Hogan J.R."/>
            <person name="Holmes M.H."/>
            <person name="Jaffe D."/>
            <person name="Johnston J.S."/>
            <person name="Kennedy R.C."/>
            <person name="Koo H."/>
            <person name="Kravitz S."/>
            <person name="Kriventseva E.V."/>
            <person name="Kulp D."/>
            <person name="Labutti K."/>
            <person name="Lee E."/>
            <person name="Li S."/>
            <person name="Lovin D.D."/>
            <person name="Mao C."/>
            <person name="Mauceli E."/>
            <person name="Menck C.F."/>
            <person name="Miller J.R."/>
            <person name="Montgomery P."/>
            <person name="Mori A."/>
            <person name="Nascimento A.L."/>
            <person name="Naveira H.F."/>
            <person name="Nusbaum C."/>
            <person name="O'leary S."/>
            <person name="Orvis J."/>
            <person name="Pertea M."/>
            <person name="Quesneville H."/>
            <person name="Reidenbach K.R."/>
            <person name="Rogers Y.H."/>
            <person name="Roth C.W."/>
            <person name="Schneider J.R."/>
            <person name="Schatz M."/>
            <person name="Shumway M."/>
            <person name="Stanke M."/>
            <person name="Stinson E.O."/>
            <person name="Tubio J.M."/>
            <person name="Vanzee J.P."/>
            <person name="Verjovski-Almeida S."/>
            <person name="Werner D."/>
            <person name="White O."/>
            <person name="Wyder S."/>
            <person name="Zeng Q."/>
            <person name="Zhao Q."/>
            <person name="Zhao Y."/>
            <person name="Hill C.A."/>
            <person name="Raikhel A.S."/>
            <person name="Soares M.B."/>
            <person name="Knudson D.L."/>
            <person name="Lee N.H."/>
            <person name="Galagan J."/>
            <person name="Salzberg S.L."/>
            <person name="Paulsen I.T."/>
            <person name="Dimopoulos G."/>
            <person name="Collins F.H."/>
            <person name="Birren B."/>
            <person name="Fraser-Liggett C.M."/>
            <person name="Severson D.W."/>
        </authorList>
    </citation>
    <scope>NUCLEOTIDE SEQUENCE [LARGE SCALE GENOMIC DNA]</scope>
    <source>
        <strain evidence="2">Liverpool</strain>
    </source>
</reference>
<dbReference type="AlphaFoldDB" id="Q177R2"/>
<feature type="compositionally biased region" description="Basic and acidic residues" evidence="1">
    <location>
        <begin position="98"/>
        <end position="108"/>
    </location>
</feature>
<reference evidence="2" key="1">
    <citation type="submission" date="2005-10" db="EMBL/GenBank/DDBJ databases">
        <authorList>
            <person name="Loftus B.J."/>
            <person name="Nene V.M."/>
            <person name="Hannick L.I."/>
            <person name="Bidwell S."/>
            <person name="Haas B."/>
            <person name="Amedeo P."/>
            <person name="Orvis J."/>
            <person name="Wortman J.R."/>
            <person name="White O.R."/>
            <person name="Salzberg S."/>
            <person name="Shumway M."/>
            <person name="Koo H."/>
            <person name="Zhao Y."/>
            <person name="Holmes M."/>
            <person name="Miller J."/>
            <person name="Schatz M."/>
            <person name="Pop M."/>
            <person name="Pai G."/>
            <person name="Utterback T."/>
            <person name="Rogers Y.-H."/>
            <person name="Kravitz S."/>
            <person name="Fraser C.M."/>
        </authorList>
    </citation>
    <scope>NUCLEOTIDE SEQUENCE</scope>
    <source>
        <strain evidence="2">Liverpool</strain>
    </source>
</reference>
<feature type="region of interest" description="Disordered" evidence="1">
    <location>
        <begin position="79"/>
        <end position="108"/>
    </location>
</feature>
<proteinExistence type="predicted"/>
<reference evidence="2" key="3">
    <citation type="submission" date="2012-09" db="EMBL/GenBank/DDBJ databases">
        <authorList>
            <consortium name="VectorBase"/>
        </authorList>
    </citation>
    <scope>NUCLEOTIDE SEQUENCE</scope>
    <source>
        <strain evidence="2">Liverpool</strain>
    </source>
</reference>
<gene>
    <name evidence="2" type="ORF">AaeL_AAEL006046</name>
</gene>
<evidence type="ECO:0000256" key="1">
    <source>
        <dbReference type="SAM" id="MobiDB-lite"/>
    </source>
</evidence>
<name>Q177R2_AEDAE</name>
<accession>Q177R2</accession>
<sequence>KCRRKSQEEENFVLRVEGVPWFCDFTLRFWFYTGAWTFSVLRIPTKDYSRSFCDQGNWDFHSPREIRIKQALIFCVVLPGSSGNRNKTKLPNKSRSLKKSEEQENGKE</sequence>
<evidence type="ECO:0000313" key="3">
    <source>
        <dbReference type="Proteomes" id="UP000682892"/>
    </source>
</evidence>
<protein>
    <submittedName>
        <fullName evidence="2">AAEL006046-PA</fullName>
    </submittedName>
</protein>